<dbReference type="InterPro" id="IPR017531">
    <property type="entry name" value="Hydrolase-1_PEP"/>
</dbReference>
<evidence type="ECO:0000313" key="4">
    <source>
        <dbReference type="Proteomes" id="UP000180246"/>
    </source>
</evidence>
<dbReference type="SUPFAM" id="SSF53474">
    <property type="entry name" value="alpha/beta-Hydrolases"/>
    <property type="match status" value="1"/>
</dbReference>
<evidence type="ECO:0000256" key="1">
    <source>
        <dbReference type="SAM" id="MobiDB-lite"/>
    </source>
</evidence>
<proteinExistence type="predicted"/>
<dbReference type="GO" id="GO:0052689">
    <property type="term" value="F:carboxylic ester hydrolase activity"/>
    <property type="evidence" value="ECO:0007669"/>
    <property type="project" value="TreeGrafter"/>
</dbReference>
<dbReference type="InterPro" id="IPR029058">
    <property type="entry name" value="AB_hydrolase_fold"/>
</dbReference>
<accession>A0A1S2N705</accession>
<gene>
    <name evidence="3" type="ORF">LO55_1345</name>
</gene>
<evidence type="ECO:0000313" key="3">
    <source>
        <dbReference type="EMBL" id="OIJ40866.1"/>
    </source>
</evidence>
<sequence>MGIEGVEIRHMEAATDPDRPPEERALAFDCGGERLYGILSLPGHAASGARGVLVVVGGPQYRAGSHRQFTLLARDLAQDGVPVLRFDYRGMGDSEGAIRPFDDVEDDLRAAIDAFMAAAPGLREVVLWGLCDAASAIGMYAARDPRVTGLVLLNPWVRTEDGLARATLRHYYRARLRDPAFWKQLLRGGLDWRRSLSSLVALLRKARGGPAPAAATATATASLPERMRAGLQDFRGQVLLVIAGADLTAREFCDLADADRAWKGVLAPPRVTRRQIDDADHTFSRRAWRDQVARWTAEWLRSW</sequence>
<dbReference type="InterPro" id="IPR053145">
    <property type="entry name" value="AB_hydrolase_Est10"/>
</dbReference>
<dbReference type="Proteomes" id="UP000180246">
    <property type="component" value="Unassembled WGS sequence"/>
</dbReference>
<name>A0A1S2N705_9BURK</name>
<protein>
    <submittedName>
        <fullName evidence="3">Alpha/beta hydrolase family protein</fullName>
    </submittedName>
</protein>
<dbReference type="InterPro" id="IPR022742">
    <property type="entry name" value="Hydrolase_4"/>
</dbReference>
<dbReference type="Gene3D" id="3.40.50.1820">
    <property type="entry name" value="alpha/beta hydrolase"/>
    <property type="match status" value="1"/>
</dbReference>
<dbReference type="EMBL" id="JRYB01000001">
    <property type="protein sequence ID" value="OIJ40866.1"/>
    <property type="molecule type" value="Genomic_DNA"/>
</dbReference>
<dbReference type="PANTHER" id="PTHR43265:SF1">
    <property type="entry name" value="ESTERASE ESTD"/>
    <property type="match status" value="1"/>
</dbReference>
<reference evidence="3 4" key="1">
    <citation type="submission" date="2014-10" db="EMBL/GenBank/DDBJ databases">
        <authorList>
            <person name="Seo M.-J."/>
            <person name="Seok Y.J."/>
            <person name="Cha I.-T."/>
        </authorList>
    </citation>
    <scope>NUCLEOTIDE SEQUENCE [LARGE SCALE GENOMIC DNA]</scope>
    <source>
        <strain evidence="3 4">NEU</strain>
    </source>
</reference>
<feature type="domain" description="Serine aminopeptidase S33" evidence="2">
    <location>
        <begin position="50"/>
        <end position="170"/>
    </location>
</feature>
<dbReference type="AlphaFoldDB" id="A0A1S2N705"/>
<keyword evidence="3" id="KW-0378">Hydrolase</keyword>
<dbReference type="PANTHER" id="PTHR43265">
    <property type="entry name" value="ESTERASE ESTD"/>
    <property type="match status" value="1"/>
</dbReference>
<comment type="caution">
    <text evidence="3">The sequence shown here is derived from an EMBL/GenBank/DDBJ whole genome shotgun (WGS) entry which is preliminary data.</text>
</comment>
<feature type="region of interest" description="Disordered" evidence="1">
    <location>
        <begin position="1"/>
        <end position="21"/>
    </location>
</feature>
<evidence type="ECO:0000259" key="2">
    <source>
        <dbReference type="Pfam" id="PF12146"/>
    </source>
</evidence>
<dbReference type="NCBIfam" id="TIGR03100">
    <property type="entry name" value="hydr1_PEP"/>
    <property type="match status" value="1"/>
</dbReference>
<organism evidence="3 4">
    <name type="scientific">Massilia timonae</name>
    <dbReference type="NCBI Taxonomy" id="47229"/>
    <lineage>
        <taxon>Bacteria</taxon>
        <taxon>Pseudomonadati</taxon>
        <taxon>Pseudomonadota</taxon>
        <taxon>Betaproteobacteria</taxon>
        <taxon>Burkholderiales</taxon>
        <taxon>Oxalobacteraceae</taxon>
        <taxon>Telluria group</taxon>
        <taxon>Massilia</taxon>
    </lineage>
</organism>
<dbReference type="Pfam" id="PF12146">
    <property type="entry name" value="Hydrolase_4"/>
    <property type="match status" value="1"/>
</dbReference>